<keyword evidence="2" id="KW-0812">Transmembrane</keyword>
<keyword evidence="4" id="KW-1185">Reference proteome</keyword>
<evidence type="ECO:0000256" key="2">
    <source>
        <dbReference type="SAM" id="Phobius"/>
    </source>
</evidence>
<keyword evidence="2" id="KW-1133">Transmembrane helix</keyword>
<organism evidence="3 4">
    <name type="scientific">Hibiscus syriacus</name>
    <name type="common">Rose of Sharon</name>
    <dbReference type="NCBI Taxonomy" id="106335"/>
    <lineage>
        <taxon>Eukaryota</taxon>
        <taxon>Viridiplantae</taxon>
        <taxon>Streptophyta</taxon>
        <taxon>Embryophyta</taxon>
        <taxon>Tracheophyta</taxon>
        <taxon>Spermatophyta</taxon>
        <taxon>Magnoliopsida</taxon>
        <taxon>eudicotyledons</taxon>
        <taxon>Gunneridae</taxon>
        <taxon>Pentapetalae</taxon>
        <taxon>rosids</taxon>
        <taxon>malvids</taxon>
        <taxon>Malvales</taxon>
        <taxon>Malvaceae</taxon>
        <taxon>Malvoideae</taxon>
        <taxon>Hibiscus</taxon>
    </lineage>
</organism>
<dbReference type="Proteomes" id="UP000436088">
    <property type="component" value="Unassembled WGS sequence"/>
</dbReference>
<comment type="caution">
    <text evidence="3">The sequence shown here is derived from an EMBL/GenBank/DDBJ whole genome shotgun (WGS) entry which is preliminary data.</text>
</comment>
<evidence type="ECO:0000256" key="1">
    <source>
        <dbReference type="SAM" id="MobiDB-lite"/>
    </source>
</evidence>
<keyword evidence="2" id="KW-0472">Membrane</keyword>
<feature type="transmembrane region" description="Helical" evidence="2">
    <location>
        <begin position="14"/>
        <end position="33"/>
    </location>
</feature>
<evidence type="ECO:0000313" key="4">
    <source>
        <dbReference type="Proteomes" id="UP000436088"/>
    </source>
</evidence>
<reference evidence="3" key="1">
    <citation type="submission" date="2019-09" db="EMBL/GenBank/DDBJ databases">
        <title>Draft genome information of white flower Hibiscus syriacus.</title>
        <authorList>
            <person name="Kim Y.-M."/>
        </authorList>
    </citation>
    <scope>NUCLEOTIDE SEQUENCE [LARGE SCALE GENOMIC DNA]</scope>
    <source>
        <strain evidence="3">YM2019G1</strain>
    </source>
</reference>
<dbReference type="AlphaFoldDB" id="A0A6A2XP44"/>
<evidence type="ECO:0000313" key="3">
    <source>
        <dbReference type="EMBL" id="KAE8678201.1"/>
    </source>
</evidence>
<protein>
    <submittedName>
        <fullName evidence="3">Uncharacterized protein</fullName>
    </submittedName>
</protein>
<feature type="region of interest" description="Disordered" evidence="1">
    <location>
        <begin position="69"/>
        <end position="90"/>
    </location>
</feature>
<proteinExistence type="predicted"/>
<feature type="compositionally biased region" description="Basic and acidic residues" evidence="1">
    <location>
        <begin position="72"/>
        <end position="90"/>
    </location>
</feature>
<accession>A0A6A2XP44</accession>
<gene>
    <name evidence="3" type="ORF">F3Y22_tig00111432pilonHSYRG00024</name>
</gene>
<sequence length="189" mass="21458">MAEKQSSSMARKSFFGLFLMIIMLFVLSWLFLLRSTGRPPRSFNPKSLPTPKLPTVFQSSNGLSRTILVNNEKQRDGGGGREEELPKTEQGFQDKDGALTCNGIVKEPLKIFMYDLDPEFHFGLLNWKPQGESAPDEESEQSIAGQVSEVADRSKGMEDVRWKKPYFGRYPLNVVNVDKDVIAPYRYMV</sequence>
<feature type="region of interest" description="Disordered" evidence="1">
    <location>
        <begin position="131"/>
        <end position="150"/>
    </location>
</feature>
<dbReference type="EMBL" id="VEPZ02001340">
    <property type="protein sequence ID" value="KAE8678201.1"/>
    <property type="molecule type" value="Genomic_DNA"/>
</dbReference>
<name>A0A6A2XP44_HIBSY</name>